<dbReference type="SUPFAM" id="SSF64288">
    <property type="entry name" value="Chorismate lyase-like"/>
    <property type="match status" value="1"/>
</dbReference>
<dbReference type="InterPro" id="IPR036388">
    <property type="entry name" value="WH-like_DNA-bd_sf"/>
</dbReference>
<keyword evidence="6" id="KW-1185">Reference proteome</keyword>
<evidence type="ECO:0000313" key="6">
    <source>
        <dbReference type="Proteomes" id="UP000183015"/>
    </source>
</evidence>
<dbReference type="SMART" id="SM00866">
    <property type="entry name" value="UTRA"/>
    <property type="match status" value="1"/>
</dbReference>
<feature type="domain" description="HTH gntR-type" evidence="4">
    <location>
        <begin position="10"/>
        <end position="78"/>
    </location>
</feature>
<evidence type="ECO:0000256" key="1">
    <source>
        <dbReference type="ARBA" id="ARBA00023015"/>
    </source>
</evidence>
<accession>A0A1H7G352</accession>
<dbReference type="Pfam" id="PF07702">
    <property type="entry name" value="UTRA"/>
    <property type="match status" value="1"/>
</dbReference>
<dbReference type="InterPro" id="IPR028978">
    <property type="entry name" value="Chorismate_lyase_/UTRA_dom_sf"/>
</dbReference>
<dbReference type="PRINTS" id="PR00035">
    <property type="entry name" value="HTHGNTR"/>
</dbReference>
<gene>
    <name evidence="5" type="ORF">SAMN05414137_101426</name>
</gene>
<dbReference type="Pfam" id="PF00392">
    <property type="entry name" value="GntR"/>
    <property type="match status" value="1"/>
</dbReference>
<sequence length="271" mass="29266">MNISRGAGQAPKYQRLAADLRRRIMDGEWQGGVPLPVEGELESQYGVARNTVRLAVDVLVNEGLLVRIQGKGTYLKDHSVVDHHVYRAPNGAAPGTPLGAATSVYVEEAQAAGRKLTSDFQMLIVRATTDITERLRLAPGEAVVLRRVLRYLDGEPWSVEESHYPVRLAAATALMDPDPVPGGDEAALAEAGHVETACVDELCARMPNPEEARWFQAGPGVPLLVQLRTGVAQAGPVRVTETRYCADRNRLVYSLGGLESTASVGRVPAQR</sequence>
<dbReference type="PANTHER" id="PTHR44846">
    <property type="entry name" value="MANNOSYL-D-GLYCERATE TRANSPORT/METABOLISM SYSTEM REPRESSOR MNGR-RELATED"/>
    <property type="match status" value="1"/>
</dbReference>
<dbReference type="InterPro" id="IPR036390">
    <property type="entry name" value="WH_DNA-bd_sf"/>
</dbReference>
<name>A0A1H7G352_STRJI</name>
<keyword evidence="1" id="KW-0805">Transcription regulation</keyword>
<evidence type="ECO:0000256" key="2">
    <source>
        <dbReference type="ARBA" id="ARBA00023125"/>
    </source>
</evidence>
<dbReference type="InterPro" id="IPR000524">
    <property type="entry name" value="Tscrpt_reg_HTH_GntR"/>
</dbReference>
<dbReference type="eggNOG" id="COG2188">
    <property type="taxonomic scope" value="Bacteria"/>
</dbReference>
<proteinExistence type="predicted"/>
<dbReference type="GO" id="GO:0003677">
    <property type="term" value="F:DNA binding"/>
    <property type="evidence" value="ECO:0007669"/>
    <property type="project" value="UniProtKB-KW"/>
</dbReference>
<keyword evidence="2" id="KW-0238">DNA-binding</keyword>
<dbReference type="PANTHER" id="PTHR44846:SF17">
    <property type="entry name" value="GNTR-FAMILY TRANSCRIPTIONAL REGULATOR"/>
    <property type="match status" value="1"/>
</dbReference>
<dbReference type="OrthoDB" id="4537656at2"/>
<dbReference type="SMART" id="SM00345">
    <property type="entry name" value="HTH_GNTR"/>
    <property type="match status" value="1"/>
</dbReference>
<dbReference type="GO" id="GO:0045892">
    <property type="term" value="P:negative regulation of DNA-templated transcription"/>
    <property type="evidence" value="ECO:0007669"/>
    <property type="project" value="TreeGrafter"/>
</dbReference>
<dbReference type="STRING" id="235985.SAMN05414137_101426"/>
<organism evidence="5 6">
    <name type="scientific">Streptacidiphilus jiangxiensis</name>
    <dbReference type="NCBI Taxonomy" id="235985"/>
    <lineage>
        <taxon>Bacteria</taxon>
        <taxon>Bacillati</taxon>
        <taxon>Actinomycetota</taxon>
        <taxon>Actinomycetes</taxon>
        <taxon>Kitasatosporales</taxon>
        <taxon>Streptomycetaceae</taxon>
        <taxon>Streptacidiphilus</taxon>
    </lineage>
</organism>
<evidence type="ECO:0000256" key="3">
    <source>
        <dbReference type="ARBA" id="ARBA00023163"/>
    </source>
</evidence>
<evidence type="ECO:0000259" key="4">
    <source>
        <dbReference type="PROSITE" id="PS50949"/>
    </source>
</evidence>
<dbReference type="RefSeq" id="WP_075003717.1">
    <property type="nucleotide sequence ID" value="NZ_BBPN01000002.1"/>
</dbReference>
<dbReference type="AlphaFoldDB" id="A0A1H7G352"/>
<evidence type="ECO:0000313" key="5">
    <source>
        <dbReference type="EMBL" id="SEK30115.1"/>
    </source>
</evidence>
<protein>
    <submittedName>
        <fullName evidence="5">GntR family transcriptional regulator</fullName>
    </submittedName>
</protein>
<reference evidence="6" key="1">
    <citation type="submission" date="2016-10" db="EMBL/GenBank/DDBJ databases">
        <authorList>
            <person name="Varghese N."/>
        </authorList>
    </citation>
    <scope>NUCLEOTIDE SEQUENCE [LARGE SCALE GENOMIC DNA]</scope>
    <source>
        <strain evidence="6">DSM 45096 / BCRC 16803 / CGMCC 4.1857 / CIP 109030 / JCM 12277 / KCTC 19219 / NBRC 100920 / 33214</strain>
    </source>
</reference>
<dbReference type="SUPFAM" id="SSF46785">
    <property type="entry name" value="Winged helix' DNA-binding domain"/>
    <property type="match status" value="1"/>
</dbReference>
<keyword evidence="3" id="KW-0804">Transcription</keyword>
<dbReference type="InterPro" id="IPR050679">
    <property type="entry name" value="Bact_HTH_transcr_reg"/>
</dbReference>
<dbReference type="PROSITE" id="PS50949">
    <property type="entry name" value="HTH_GNTR"/>
    <property type="match status" value="1"/>
</dbReference>
<dbReference type="Proteomes" id="UP000183015">
    <property type="component" value="Unassembled WGS sequence"/>
</dbReference>
<dbReference type="EMBL" id="FOAZ01000001">
    <property type="protein sequence ID" value="SEK30115.1"/>
    <property type="molecule type" value="Genomic_DNA"/>
</dbReference>
<dbReference type="CDD" id="cd07377">
    <property type="entry name" value="WHTH_GntR"/>
    <property type="match status" value="1"/>
</dbReference>
<dbReference type="Gene3D" id="1.10.10.10">
    <property type="entry name" value="Winged helix-like DNA-binding domain superfamily/Winged helix DNA-binding domain"/>
    <property type="match status" value="1"/>
</dbReference>
<dbReference type="GO" id="GO:0003700">
    <property type="term" value="F:DNA-binding transcription factor activity"/>
    <property type="evidence" value="ECO:0007669"/>
    <property type="project" value="InterPro"/>
</dbReference>
<dbReference type="Gene3D" id="3.40.1410.10">
    <property type="entry name" value="Chorismate lyase-like"/>
    <property type="match status" value="1"/>
</dbReference>
<dbReference type="InterPro" id="IPR011663">
    <property type="entry name" value="UTRA"/>
</dbReference>